<dbReference type="Pfam" id="PF00651">
    <property type="entry name" value="BTB"/>
    <property type="match status" value="1"/>
</dbReference>
<dbReference type="SUPFAM" id="SSF54695">
    <property type="entry name" value="POZ domain"/>
    <property type="match status" value="1"/>
</dbReference>
<proteinExistence type="predicted"/>
<evidence type="ECO:0000313" key="2">
    <source>
        <dbReference type="EMBL" id="CAL1287251.1"/>
    </source>
</evidence>
<dbReference type="InterPro" id="IPR000210">
    <property type="entry name" value="BTB/POZ_dom"/>
</dbReference>
<dbReference type="EMBL" id="CAXIEN010000215">
    <property type="protein sequence ID" value="CAL1287251.1"/>
    <property type="molecule type" value="Genomic_DNA"/>
</dbReference>
<dbReference type="Proteomes" id="UP001497382">
    <property type="component" value="Unassembled WGS sequence"/>
</dbReference>
<sequence>MLVFIYSDSLEELEWKDAMKLYIAADKYQILSLKTRCSELLRRSSDLSNSIVLLLLANKHHDEDLKRSVQFGLELNREMFFLFL</sequence>
<dbReference type="Gene3D" id="3.30.710.10">
    <property type="entry name" value="Potassium Channel Kv1.1, Chain A"/>
    <property type="match status" value="1"/>
</dbReference>
<name>A0AAV2ATE6_9ARAC</name>
<evidence type="ECO:0000259" key="1">
    <source>
        <dbReference type="Pfam" id="PF00651"/>
    </source>
</evidence>
<feature type="domain" description="BTB" evidence="1">
    <location>
        <begin position="1"/>
        <end position="44"/>
    </location>
</feature>
<comment type="caution">
    <text evidence="2">The sequence shown here is derived from an EMBL/GenBank/DDBJ whole genome shotgun (WGS) entry which is preliminary data.</text>
</comment>
<reference evidence="2 3" key="1">
    <citation type="submission" date="2024-04" db="EMBL/GenBank/DDBJ databases">
        <authorList>
            <person name="Rising A."/>
            <person name="Reimegard J."/>
            <person name="Sonavane S."/>
            <person name="Akerstrom W."/>
            <person name="Nylinder S."/>
            <person name="Hedman E."/>
            <person name="Kallberg Y."/>
        </authorList>
    </citation>
    <scope>NUCLEOTIDE SEQUENCE [LARGE SCALE GENOMIC DNA]</scope>
</reference>
<dbReference type="AlphaFoldDB" id="A0AAV2ATE6"/>
<evidence type="ECO:0000313" key="3">
    <source>
        <dbReference type="Proteomes" id="UP001497382"/>
    </source>
</evidence>
<keyword evidence="3" id="KW-1185">Reference proteome</keyword>
<dbReference type="InterPro" id="IPR011333">
    <property type="entry name" value="SKP1/BTB/POZ_sf"/>
</dbReference>
<organism evidence="2 3">
    <name type="scientific">Larinioides sclopetarius</name>
    <dbReference type="NCBI Taxonomy" id="280406"/>
    <lineage>
        <taxon>Eukaryota</taxon>
        <taxon>Metazoa</taxon>
        <taxon>Ecdysozoa</taxon>
        <taxon>Arthropoda</taxon>
        <taxon>Chelicerata</taxon>
        <taxon>Arachnida</taxon>
        <taxon>Araneae</taxon>
        <taxon>Araneomorphae</taxon>
        <taxon>Entelegynae</taxon>
        <taxon>Araneoidea</taxon>
        <taxon>Araneidae</taxon>
        <taxon>Larinioides</taxon>
    </lineage>
</organism>
<dbReference type="PANTHER" id="PTHR24413">
    <property type="entry name" value="SPECKLE-TYPE POZ PROTEIN"/>
    <property type="match status" value="1"/>
</dbReference>
<gene>
    <name evidence="2" type="ORF">LARSCL_LOCUS14720</name>
</gene>
<accession>A0AAV2ATE6</accession>
<protein>
    <recommendedName>
        <fullName evidence="1">BTB domain-containing protein</fullName>
    </recommendedName>
</protein>